<dbReference type="Pfam" id="PF14403">
    <property type="entry name" value="CP_ATPgrasp_2"/>
    <property type="match status" value="1"/>
</dbReference>
<dbReference type="Gene3D" id="3.30.1490.270">
    <property type="match status" value="1"/>
</dbReference>
<evidence type="ECO:0000313" key="3">
    <source>
        <dbReference type="EMBL" id="EIT71048.1"/>
    </source>
</evidence>
<evidence type="ECO:0000313" key="4">
    <source>
        <dbReference type="Proteomes" id="UP000003704"/>
    </source>
</evidence>
<dbReference type="EMBL" id="AKGD01000001">
    <property type="protein sequence ID" value="EIT71048.1"/>
    <property type="molecule type" value="Genomic_DNA"/>
</dbReference>
<protein>
    <recommendedName>
        <fullName evidence="2">Circularly permuted ATP-grasp type 2 domain-containing protein</fullName>
    </recommendedName>
</protein>
<comment type="caution">
    <text evidence="3">The sequence shown here is derived from an EMBL/GenBank/DDBJ whole genome shotgun (WGS) entry which is preliminary data.</text>
</comment>
<feature type="compositionally biased region" description="Polar residues" evidence="1">
    <location>
        <begin position="487"/>
        <end position="509"/>
    </location>
</feature>
<evidence type="ECO:0000259" key="2">
    <source>
        <dbReference type="Pfam" id="PF14403"/>
    </source>
</evidence>
<organism evidence="3 4">
    <name type="scientific">Hydrocarboniphaga effusa AP103</name>
    <dbReference type="NCBI Taxonomy" id="1172194"/>
    <lineage>
        <taxon>Bacteria</taxon>
        <taxon>Pseudomonadati</taxon>
        <taxon>Pseudomonadota</taxon>
        <taxon>Gammaproteobacteria</taxon>
        <taxon>Nevskiales</taxon>
        <taxon>Nevskiaceae</taxon>
        <taxon>Hydrocarboniphaga</taxon>
    </lineage>
</organism>
<dbReference type="PANTHER" id="PTHR34595:SF7">
    <property type="entry name" value="SLL1039 PROTEIN"/>
    <property type="match status" value="1"/>
</dbReference>
<reference evidence="3 4" key="1">
    <citation type="journal article" date="2012" name="J. Bacteriol.">
        <title>Genome Sequence of n-Alkane-Degrading Hydrocarboniphaga effusa Strain AP103T (ATCC BAA-332T).</title>
        <authorList>
            <person name="Chang H.K."/>
            <person name="Zylstra G.J."/>
            <person name="Chae J.C."/>
        </authorList>
    </citation>
    <scope>NUCLEOTIDE SEQUENCE [LARGE SCALE GENOMIC DNA]</scope>
    <source>
        <strain evidence="3 4">AP103</strain>
    </source>
</reference>
<accession>I8TBV1</accession>
<dbReference type="PIRSF" id="PIRSF005522">
    <property type="entry name" value="UCP005522"/>
    <property type="match status" value="1"/>
</dbReference>
<sequence>MAIDWRQYRCENFYDELFESPGKARPAARTLADYLDDLTEPELAERRLAAELAIKVMGISFTVYSEGKNVDRAWPFDIIPRIIPLSEWQKTEAGLKQRVHALNLFIQDLYNEQKIIKDGVFPADLLNESVNFRKQCVGVKPANGVWAHICGSDLVRDKDGTMYVLEDNLRVPSGVSYMVENRLVTKRVFPELFEAQTILPVDEYPAQLYDTLCAISPRPLDQPNVVLLTPGIFNSAYFEHAYLAQQMGIELVEGSDLFVADDDCVYMRTIHGPKRVDVIYRRIDDLFLDPEAFNPDSILGVKGLMRSWISNKVALANCPGAGVADDKVVYAFVPKMIKYYLDQDPIIPNVPSYLCMDPKDRSYVLANIDKLVVKPANESGGYGMLIGPRASKEEHDKFRKLIEANPRNYMAQPTLALSTAPTLMEDGTVEPRHLDLRPFILSRGDIDSTYVTMGGLTRVAMVRGSLVVNSSQGGGAKDTWIVDTDDGLSQSQTLGGMSQSQSFGSNSPKDSAKEEG</sequence>
<dbReference type="RefSeq" id="WP_007184140.1">
    <property type="nucleotide sequence ID" value="NZ_AKGD01000001.1"/>
</dbReference>
<dbReference type="InterPro" id="IPR051680">
    <property type="entry name" value="ATP-dep_Glu-Cys_Ligase-2"/>
</dbReference>
<dbReference type="InterPro" id="IPR025841">
    <property type="entry name" value="CP_ATPgrasp_2"/>
</dbReference>
<dbReference type="Proteomes" id="UP000003704">
    <property type="component" value="Unassembled WGS sequence"/>
</dbReference>
<dbReference type="SUPFAM" id="SSF56059">
    <property type="entry name" value="Glutathione synthetase ATP-binding domain-like"/>
    <property type="match status" value="1"/>
</dbReference>
<dbReference type="STRING" id="1172194.WQQ_11850"/>
<dbReference type="PANTHER" id="PTHR34595">
    <property type="entry name" value="BLR5612 PROTEIN"/>
    <property type="match status" value="1"/>
</dbReference>
<dbReference type="InterPro" id="IPR016450">
    <property type="entry name" value="UCP005522"/>
</dbReference>
<proteinExistence type="predicted"/>
<keyword evidence="4" id="KW-1185">Reference proteome</keyword>
<dbReference type="Gene3D" id="3.40.50.11290">
    <property type="match status" value="1"/>
</dbReference>
<feature type="region of interest" description="Disordered" evidence="1">
    <location>
        <begin position="470"/>
        <end position="516"/>
    </location>
</feature>
<dbReference type="AlphaFoldDB" id="I8TBV1"/>
<name>I8TBV1_9GAMM</name>
<gene>
    <name evidence="3" type="ORF">WQQ_11850</name>
</gene>
<dbReference type="PATRIC" id="fig|1172194.4.peg.1139"/>
<evidence type="ECO:0000256" key="1">
    <source>
        <dbReference type="SAM" id="MobiDB-lite"/>
    </source>
</evidence>
<feature type="domain" description="Circularly permuted ATP-grasp type 2" evidence="2">
    <location>
        <begin position="80"/>
        <end position="460"/>
    </location>
</feature>
<dbReference type="OrthoDB" id="9804079at2"/>